<dbReference type="PANTHER" id="PTHR15140">
    <property type="entry name" value="TUBULIN-SPECIFIC CHAPERONE E"/>
    <property type="match status" value="1"/>
</dbReference>
<keyword evidence="10" id="KW-1185">Reference proteome</keyword>
<dbReference type="InterPro" id="IPR036388">
    <property type="entry name" value="WH-like_DNA-bd_sf"/>
</dbReference>
<evidence type="ECO:0000313" key="10">
    <source>
        <dbReference type="Proteomes" id="UP001293254"/>
    </source>
</evidence>
<accession>A0AAE1YW30</accession>
<keyword evidence="2" id="KW-0433">Leucine-rich repeat</keyword>
<dbReference type="SUPFAM" id="SSF52540">
    <property type="entry name" value="P-loop containing nucleoside triphosphate hydrolases"/>
    <property type="match status" value="1"/>
</dbReference>
<organism evidence="9 10">
    <name type="scientific">Sesamum alatum</name>
    <dbReference type="NCBI Taxonomy" id="300844"/>
    <lineage>
        <taxon>Eukaryota</taxon>
        <taxon>Viridiplantae</taxon>
        <taxon>Streptophyta</taxon>
        <taxon>Embryophyta</taxon>
        <taxon>Tracheophyta</taxon>
        <taxon>Spermatophyta</taxon>
        <taxon>Magnoliopsida</taxon>
        <taxon>eudicotyledons</taxon>
        <taxon>Gunneridae</taxon>
        <taxon>Pentapetalae</taxon>
        <taxon>asterids</taxon>
        <taxon>lamiids</taxon>
        <taxon>Lamiales</taxon>
        <taxon>Pedaliaceae</taxon>
        <taxon>Sesamum</taxon>
    </lineage>
</organism>
<keyword evidence="5" id="KW-0611">Plant defense</keyword>
<dbReference type="Pfam" id="PF00931">
    <property type="entry name" value="NB-ARC"/>
    <property type="match status" value="1"/>
</dbReference>
<dbReference type="InterPro" id="IPR027417">
    <property type="entry name" value="P-loop_NTPase"/>
</dbReference>
<evidence type="ECO:0000256" key="3">
    <source>
        <dbReference type="ARBA" id="ARBA00022737"/>
    </source>
</evidence>
<keyword evidence="3" id="KW-0677">Repeat</keyword>
<evidence type="ECO:0000256" key="1">
    <source>
        <dbReference type="ARBA" id="ARBA00008894"/>
    </source>
</evidence>
<reference evidence="9" key="2">
    <citation type="journal article" date="2024" name="Plant">
        <title>Genomic evolution and insights into agronomic trait innovations of Sesamum species.</title>
        <authorList>
            <person name="Miao H."/>
            <person name="Wang L."/>
            <person name="Qu L."/>
            <person name="Liu H."/>
            <person name="Sun Y."/>
            <person name="Le M."/>
            <person name="Wang Q."/>
            <person name="Wei S."/>
            <person name="Zheng Y."/>
            <person name="Lin W."/>
            <person name="Duan Y."/>
            <person name="Cao H."/>
            <person name="Xiong S."/>
            <person name="Wang X."/>
            <person name="Wei L."/>
            <person name="Li C."/>
            <person name="Ma Q."/>
            <person name="Ju M."/>
            <person name="Zhao R."/>
            <person name="Li G."/>
            <person name="Mu C."/>
            <person name="Tian Q."/>
            <person name="Mei H."/>
            <person name="Zhang T."/>
            <person name="Gao T."/>
            <person name="Zhang H."/>
        </authorList>
    </citation>
    <scope>NUCLEOTIDE SEQUENCE</scope>
    <source>
        <strain evidence="9">3651</strain>
    </source>
</reference>
<dbReference type="PANTHER" id="PTHR15140:SF33">
    <property type="entry name" value="LATE BLIGHT RESISTANCE PROTEIN HOMOLOG R1A-3 ISOFORM X1"/>
    <property type="match status" value="1"/>
</dbReference>
<dbReference type="Proteomes" id="UP001293254">
    <property type="component" value="Unassembled WGS sequence"/>
</dbReference>
<dbReference type="Gene3D" id="1.10.8.430">
    <property type="entry name" value="Helical domain of apoptotic protease-activating factors"/>
    <property type="match status" value="1"/>
</dbReference>
<dbReference type="FunFam" id="3.40.50.300:FF:001091">
    <property type="entry name" value="Probable disease resistance protein At1g61300"/>
    <property type="match status" value="1"/>
</dbReference>
<feature type="domain" description="NB-ARC" evidence="8">
    <location>
        <begin position="156"/>
        <end position="324"/>
    </location>
</feature>
<dbReference type="GO" id="GO:0006952">
    <property type="term" value="P:defense response"/>
    <property type="evidence" value="ECO:0007669"/>
    <property type="project" value="UniProtKB-KW"/>
</dbReference>
<name>A0AAE1YW30_9LAMI</name>
<dbReference type="Gene3D" id="3.80.10.10">
    <property type="entry name" value="Ribonuclease Inhibitor"/>
    <property type="match status" value="1"/>
</dbReference>
<comment type="caution">
    <text evidence="9">The sequence shown here is derived from an EMBL/GenBank/DDBJ whole genome shotgun (WGS) entry which is preliminary data.</text>
</comment>
<dbReference type="InterPro" id="IPR002182">
    <property type="entry name" value="NB-ARC"/>
</dbReference>
<dbReference type="PRINTS" id="PR00364">
    <property type="entry name" value="DISEASERSIST"/>
</dbReference>
<dbReference type="SUPFAM" id="SSF52047">
    <property type="entry name" value="RNI-like"/>
    <property type="match status" value="1"/>
</dbReference>
<evidence type="ECO:0000256" key="2">
    <source>
        <dbReference type="ARBA" id="ARBA00022614"/>
    </source>
</evidence>
<feature type="coiled-coil region" evidence="7">
    <location>
        <begin position="107"/>
        <end position="134"/>
    </location>
</feature>
<keyword evidence="7" id="KW-0175">Coiled coil</keyword>
<gene>
    <name evidence="9" type="ORF">Salat_0064500</name>
</gene>
<dbReference type="GO" id="GO:0005524">
    <property type="term" value="F:ATP binding"/>
    <property type="evidence" value="ECO:0007669"/>
    <property type="project" value="UniProtKB-KW"/>
</dbReference>
<protein>
    <submittedName>
        <fullName evidence="9">Disease resistance RPP8-like protein 2</fullName>
    </submittedName>
</protein>
<evidence type="ECO:0000256" key="7">
    <source>
        <dbReference type="SAM" id="Coils"/>
    </source>
</evidence>
<dbReference type="GO" id="GO:0043531">
    <property type="term" value="F:ADP binding"/>
    <property type="evidence" value="ECO:0007669"/>
    <property type="project" value="InterPro"/>
</dbReference>
<evidence type="ECO:0000256" key="6">
    <source>
        <dbReference type="ARBA" id="ARBA00022840"/>
    </source>
</evidence>
<evidence type="ECO:0000313" key="9">
    <source>
        <dbReference type="EMBL" id="KAK4437306.1"/>
    </source>
</evidence>
<evidence type="ECO:0000256" key="5">
    <source>
        <dbReference type="ARBA" id="ARBA00022821"/>
    </source>
</evidence>
<keyword evidence="4" id="KW-0547">Nucleotide-binding</keyword>
<dbReference type="AlphaFoldDB" id="A0AAE1YW30"/>
<dbReference type="Gene3D" id="1.20.5.4130">
    <property type="match status" value="1"/>
</dbReference>
<sequence length="732" mass="83312">MAVAAYAALLSLTHVLDNVQHPARRHRLRVDIDRIQSLQEKVQFLQDFLEVHSQRKSQEMEDLARQMIAVADEAEDVIDFHVVDRLRDGSRDKSHSTTTILSFCQDIDKIIEKIDSITKELMIVKEERGDLQEQKPVASTSVSSSSSGKNTTVGFDEHLVRIIDELTRDESNLQILPITGMGGIGKTTLARNAFDHSYIVNRFDMCIWFTISQVYNVREILLRYLNDGKDQESNESLAKLGEKLHKKLFGRRYLIVMDDVWSTKAWDDLSLFFPNNGNGSRILMTTRLSKVAGSLGTHNPYLMDFLNEEKSWNLLCEKVSAQKDCPYPELEEVGKDIAKGCKGLPIAIVVIGGLLAKIDMKQERWERIAKNVKSFANSKDNEHCLKILSLSYNNLPIHLKPCFLSMSVFREDSMIKVSRLIKLWVADGYLKPEKNVCFRCGGRASLQDSIDVPEILVGSRSTLAASGLTLLIDGISTNVKKRPIVIPSKIWEMPQLRHIMMELAFLPTPVDTQDTTTLENLQTLSTMHNFRCTKEVIERIPNLKKLKARYLNVKDWWYYCLHNLAHLHRLESLSITAEDLLLEKTGFPTSLKKLSLSRCRIPWGNMTIIGSSLPNLEVLKLYHNAFRGPEWSPVEGQFPRLKVLSISVSDLVWWRADDIHFPNLESLFLRLMNKLEEIPSGIGNIETLRSIHLNQCSDLVVNSAKQILEEQCSNGNELEVCVDRKKVSVDES</sequence>
<proteinExistence type="inferred from homology"/>
<dbReference type="InterPro" id="IPR042197">
    <property type="entry name" value="Apaf_helical"/>
</dbReference>
<evidence type="ECO:0000256" key="4">
    <source>
        <dbReference type="ARBA" id="ARBA00022741"/>
    </source>
</evidence>
<keyword evidence="6" id="KW-0067">ATP-binding</keyword>
<dbReference type="Gene3D" id="3.40.50.300">
    <property type="entry name" value="P-loop containing nucleotide triphosphate hydrolases"/>
    <property type="match status" value="1"/>
</dbReference>
<dbReference type="InterPro" id="IPR032675">
    <property type="entry name" value="LRR_dom_sf"/>
</dbReference>
<comment type="similarity">
    <text evidence="1">Belongs to the disease resistance NB-LRR family.</text>
</comment>
<dbReference type="EMBL" id="JACGWO010000001">
    <property type="protein sequence ID" value="KAK4437306.1"/>
    <property type="molecule type" value="Genomic_DNA"/>
</dbReference>
<evidence type="ECO:0000259" key="8">
    <source>
        <dbReference type="Pfam" id="PF00931"/>
    </source>
</evidence>
<dbReference type="Gene3D" id="1.10.10.10">
    <property type="entry name" value="Winged helix-like DNA-binding domain superfamily/Winged helix DNA-binding domain"/>
    <property type="match status" value="1"/>
</dbReference>
<reference evidence="9" key="1">
    <citation type="submission" date="2020-06" db="EMBL/GenBank/DDBJ databases">
        <authorList>
            <person name="Li T."/>
            <person name="Hu X."/>
            <person name="Zhang T."/>
            <person name="Song X."/>
            <person name="Zhang H."/>
            <person name="Dai N."/>
            <person name="Sheng W."/>
            <person name="Hou X."/>
            <person name="Wei L."/>
        </authorList>
    </citation>
    <scope>NUCLEOTIDE SEQUENCE</scope>
    <source>
        <strain evidence="9">3651</strain>
        <tissue evidence="9">Leaf</tissue>
    </source>
</reference>